<dbReference type="Proteomes" id="UP001449657">
    <property type="component" value="Chromosome"/>
</dbReference>
<comment type="similarity">
    <text evidence="1">Belongs to the barstar family.</text>
</comment>
<feature type="domain" description="Barstar (barnase inhibitor)" evidence="2">
    <location>
        <begin position="2"/>
        <end position="81"/>
    </location>
</feature>
<dbReference type="InterPro" id="IPR035905">
    <property type="entry name" value="Barstar-like_sf"/>
</dbReference>
<dbReference type="CDD" id="cd05142">
    <property type="entry name" value="Barstar"/>
    <property type="match status" value="1"/>
</dbReference>
<name>A0ABZ2ZAA6_9BACT</name>
<proteinExistence type="inferred from homology"/>
<sequence length="89" mass="10337">MIAVLEGKEIRTTDDFHKAISEQLAFPSYYGNNLDALWDCMTGWIDPPAKVIWRDFEFSKMYLGEFADKAKLIFDDTVKVLEGFRFECS</sequence>
<evidence type="ECO:0000256" key="1">
    <source>
        <dbReference type="ARBA" id="ARBA00006845"/>
    </source>
</evidence>
<organism evidence="3 4">
    <name type="scientific">Chitinophaga caseinilytica</name>
    <dbReference type="NCBI Taxonomy" id="2267521"/>
    <lineage>
        <taxon>Bacteria</taxon>
        <taxon>Pseudomonadati</taxon>
        <taxon>Bacteroidota</taxon>
        <taxon>Chitinophagia</taxon>
        <taxon>Chitinophagales</taxon>
        <taxon>Chitinophagaceae</taxon>
        <taxon>Chitinophaga</taxon>
    </lineage>
</organism>
<evidence type="ECO:0000259" key="2">
    <source>
        <dbReference type="Pfam" id="PF01337"/>
    </source>
</evidence>
<dbReference type="InterPro" id="IPR000468">
    <property type="entry name" value="Barstar"/>
</dbReference>
<protein>
    <submittedName>
        <fullName evidence="3">Barstar family protein</fullName>
    </submittedName>
</protein>
<gene>
    <name evidence="3" type="ORF">WJU22_09805</name>
</gene>
<reference evidence="3 4" key="1">
    <citation type="submission" date="2024-03" db="EMBL/GenBank/DDBJ databases">
        <title>Chitinophaga caseinilytica sp. nov., a casein hydrolysing bacterium isolated from forest soil.</title>
        <authorList>
            <person name="Lee D.S."/>
            <person name="Han D.M."/>
            <person name="Baek J.H."/>
            <person name="Choi D.G."/>
            <person name="Jeon J.H."/>
            <person name="Jeon C.O."/>
        </authorList>
    </citation>
    <scope>NUCLEOTIDE SEQUENCE [LARGE SCALE GENOMIC DNA]</scope>
    <source>
        <strain evidence="3 4">KACC 19118</strain>
    </source>
</reference>
<evidence type="ECO:0000313" key="4">
    <source>
        <dbReference type="Proteomes" id="UP001449657"/>
    </source>
</evidence>
<dbReference type="RefSeq" id="WP_341843058.1">
    <property type="nucleotide sequence ID" value="NZ_CP149792.1"/>
</dbReference>
<dbReference type="Gene3D" id="3.30.370.10">
    <property type="entry name" value="Barstar-like"/>
    <property type="match status" value="1"/>
</dbReference>
<accession>A0ABZ2ZAA6</accession>
<keyword evidence="4" id="KW-1185">Reference proteome</keyword>
<evidence type="ECO:0000313" key="3">
    <source>
        <dbReference type="EMBL" id="WZN48468.1"/>
    </source>
</evidence>
<dbReference type="EMBL" id="CP150096">
    <property type="protein sequence ID" value="WZN48468.1"/>
    <property type="molecule type" value="Genomic_DNA"/>
</dbReference>
<dbReference type="SUPFAM" id="SSF52038">
    <property type="entry name" value="Barstar-related"/>
    <property type="match status" value="1"/>
</dbReference>
<dbReference type="Pfam" id="PF01337">
    <property type="entry name" value="Barstar"/>
    <property type="match status" value="1"/>
</dbReference>